<protein>
    <submittedName>
        <fullName evidence="3">FAD-dependent oxidoreductase</fullName>
    </submittedName>
</protein>
<evidence type="ECO:0000313" key="4">
    <source>
        <dbReference type="Proteomes" id="UP000460435"/>
    </source>
</evidence>
<keyword evidence="4" id="KW-1185">Reference proteome</keyword>
<comment type="caution">
    <text evidence="3">The sequence shown here is derived from an EMBL/GenBank/DDBJ whole genome shotgun (WGS) entry which is preliminary data.</text>
</comment>
<keyword evidence="1" id="KW-0560">Oxidoreductase</keyword>
<evidence type="ECO:0000256" key="1">
    <source>
        <dbReference type="ARBA" id="ARBA00023002"/>
    </source>
</evidence>
<dbReference type="GO" id="GO:0005737">
    <property type="term" value="C:cytoplasm"/>
    <property type="evidence" value="ECO:0007669"/>
    <property type="project" value="TreeGrafter"/>
</dbReference>
<evidence type="ECO:0000313" key="3">
    <source>
        <dbReference type="EMBL" id="NDL57185.1"/>
    </source>
</evidence>
<dbReference type="AlphaFoldDB" id="A0A7K3M1L5"/>
<name>A0A7K3M1L5_9ACTN</name>
<evidence type="ECO:0000259" key="2">
    <source>
        <dbReference type="Pfam" id="PF01266"/>
    </source>
</evidence>
<dbReference type="EMBL" id="WLZY01000002">
    <property type="protein sequence ID" value="NDL57185.1"/>
    <property type="molecule type" value="Genomic_DNA"/>
</dbReference>
<dbReference type="Gene3D" id="3.30.9.10">
    <property type="entry name" value="D-Amino Acid Oxidase, subunit A, domain 2"/>
    <property type="match status" value="1"/>
</dbReference>
<dbReference type="RefSeq" id="WP_162449851.1">
    <property type="nucleotide sequence ID" value="NZ_WLZY01000002.1"/>
</dbReference>
<gene>
    <name evidence="3" type="ORF">F7O44_08890</name>
</gene>
<reference evidence="3 4" key="1">
    <citation type="submission" date="2019-11" db="EMBL/GenBank/DDBJ databases">
        <authorList>
            <person name="Li X.-J."/>
            <person name="Feng X.-M."/>
        </authorList>
    </citation>
    <scope>NUCLEOTIDE SEQUENCE [LARGE SCALE GENOMIC DNA]</scope>
    <source>
        <strain evidence="3 4">XMNu-373</strain>
    </source>
</reference>
<dbReference type="Gene3D" id="3.50.50.60">
    <property type="entry name" value="FAD/NAD(P)-binding domain"/>
    <property type="match status" value="2"/>
</dbReference>
<dbReference type="InterPro" id="IPR036188">
    <property type="entry name" value="FAD/NAD-bd_sf"/>
</dbReference>
<dbReference type="PANTHER" id="PTHR13847:SF289">
    <property type="entry name" value="GLYCINE OXIDASE"/>
    <property type="match status" value="1"/>
</dbReference>
<dbReference type="SUPFAM" id="SSF54373">
    <property type="entry name" value="FAD-linked reductases, C-terminal domain"/>
    <property type="match status" value="1"/>
</dbReference>
<feature type="domain" description="FAD dependent oxidoreductase" evidence="2">
    <location>
        <begin position="13"/>
        <end position="404"/>
    </location>
</feature>
<dbReference type="GO" id="GO:0016491">
    <property type="term" value="F:oxidoreductase activity"/>
    <property type="evidence" value="ECO:0007669"/>
    <property type="project" value="UniProtKB-KW"/>
</dbReference>
<dbReference type="PANTHER" id="PTHR13847">
    <property type="entry name" value="SARCOSINE DEHYDROGENASE-RELATED"/>
    <property type="match status" value="1"/>
</dbReference>
<dbReference type="SUPFAM" id="SSF51905">
    <property type="entry name" value="FAD/NAD(P)-binding domain"/>
    <property type="match status" value="1"/>
</dbReference>
<dbReference type="Proteomes" id="UP000460435">
    <property type="component" value="Unassembled WGS sequence"/>
</dbReference>
<sequence>MTSQTPATGTPGDVAIVGAGMVGLATAWFLQERGVSVTVIDREGVASGASWGNAGWLTPGLATPLPEPAVLRYGVRAVLSPSSPVYVPLRPDPKLLGFLTRFTRNSTATRWRRAMDALVPINQRALPAFDRLTDGGVHTPTQEAAPFLAAYRTEAERTTLLEELEHIRAAGLGIEFDTLSGEQARELEPLLGPAVGAAIRLHGQRFIDPGTFVSELAEAVRVRGARFRIGTAVTAVHNKPGQAVVETTDGIQQSFDAVVLANGSWLSRLAKPHGVRTHVQAGRGYSFSVKTPRVPAGPLYFPAQRVACTPLGDRLRVAGMMEFRSPDAKLDPRRIAAITEAVRPLLDGAELDNRADEWVGARPCTPDGLPLIGRTTSSRVFTAGGHGMWGVTLGPATGELLAELMTTGRAPAELAPFDPTR</sequence>
<dbReference type="Pfam" id="PF01266">
    <property type="entry name" value="DAO"/>
    <property type="match status" value="1"/>
</dbReference>
<proteinExistence type="predicted"/>
<dbReference type="InterPro" id="IPR006076">
    <property type="entry name" value="FAD-dep_OxRdtase"/>
</dbReference>
<accession>A0A7K3M1L5</accession>
<organism evidence="3 4">
    <name type="scientific">Phytoactinopolyspora mesophila</name>
    <dbReference type="NCBI Taxonomy" id="2650750"/>
    <lineage>
        <taxon>Bacteria</taxon>
        <taxon>Bacillati</taxon>
        <taxon>Actinomycetota</taxon>
        <taxon>Actinomycetes</taxon>
        <taxon>Jiangellales</taxon>
        <taxon>Jiangellaceae</taxon>
        <taxon>Phytoactinopolyspora</taxon>
    </lineage>
</organism>